<sequence>MRLRRPTTATTAVLTATLTAAALVGCSADTGTSTTTSDAASATTASTAVAGLTPEEAMAANADPHSSGADDEDLSWDESEEVAVTLDGDSAQADGDGVSVDGSTVTITQAGTYRVTGDLTDGRLVVASSGDGVVRLVLDGASITSSTTSALVVEDAATAVVVLADGSTNHLEAAKTTVDSDHDTETDGSTDEPDAALFSSADLTIGGTGSLDVVSAATDGIASKDGLVITGGDLTVDAGDDGVRGKDYLVVTDDASVTVTAAADGLKSTNSDDETMGYVAVLGGTLDVTSGDDGIQAETDAIVADATVTIAAAGGPGTEVAEDASAKGIKGDVGVVVGGSATVDVAAADDGLHSNGAVSVSGGDVTLASGDDGVHADGDLTITAGTLTVSESVEGLEGATITLAGGDVHITASDDGVNAAGGTSTDTTGTETAQEGPAPQDGQAPGDVTPPADGERPTPPDGTVPGDGTAGAPPAMPDGEMPSGEMPTMPAGEMPDGAAPGGQAGGPDGGAPGGEAAGDYSLTISGGTLVVDAGGDGLDSNGSLEITGGTTVVQGPTNAGNGALDVNGTFTISGGTLLAAGSSGMAVAPDTDSSQGWVAANLDQSAAAGTVVHVLAEDGTPLVSYEVTKDTQNVVYSSSEIETGATYVVQTGGTLGTPDDAGLSSDGTTDGATQAATAVAGEFAGGGTGGTGGGRRPGTGGSTGSSDSSGATTTSGA</sequence>
<feature type="compositionally biased region" description="Acidic residues" evidence="1">
    <location>
        <begin position="69"/>
        <end position="79"/>
    </location>
</feature>
<feature type="region of interest" description="Disordered" evidence="1">
    <location>
        <begin position="414"/>
        <end position="519"/>
    </location>
</feature>
<feature type="compositionally biased region" description="Low complexity" evidence="1">
    <location>
        <begin position="665"/>
        <end position="682"/>
    </location>
</feature>
<evidence type="ECO:0000313" key="4">
    <source>
        <dbReference type="Proteomes" id="UP001596305"/>
    </source>
</evidence>
<feature type="signal peptide" evidence="2">
    <location>
        <begin position="1"/>
        <end position="22"/>
    </location>
</feature>
<accession>A0ABW1XBY3</accession>
<dbReference type="InterPro" id="IPR025584">
    <property type="entry name" value="Cthe_2159"/>
</dbReference>
<evidence type="ECO:0000256" key="2">
    <source>
        <dbReference type="SAM" id="SignalP"/>
    </source>
</evidence>
<proteinExistence type="predicted"/>
<keyword evidence="2" id="KW-0732">Signal</keyword>
<dbReference type="Proteomes" id="UP001596305">
    <property type="component" value="Unassembled WGS sequence"/>
</dbReference>
<feature type="chain" id="PRO_5045457400" evidence="2">
    <location>
        <begin position="23"/>
        <end position="717"/>
    </location>
</feature>
<feature type="compositionally biased region" description="Low complexity" evidence="1">
    <location>
        <begin position="704"/>
        <end position="717"/>
    </location>
</feature>
<dbReference type="RefSeq" id="WP_204809947.1">
    <property type="nucleotide sequence ID" value="NZ_BAAAIY010000002.1"/>
</dbReference>
<dbReference type="PROSITE" id="PS51257">
    <property type="entry name" value="PROKAR_LIPOPROTEIN"/>
    <property type="match status" value="1"/>
</dbReference>
<feature type="region of interest" description="Disordered" evidence="1">
    <location>
        <begin position="175"/>
        <end position="194"/>
    </location>
</feature>
<feature type="compositionally biased region" description="Gly residues" evidence="1">
    <location>
        <begin position="683"/>
        <end position="703"/>
    </location>
</feature>
<evidence type="ECO:0000313" key="3">
    <source>
        <dbReference type="EMBL" id="MFC6425234.1"/>
    </source>
</evidence>
<name>A0ABW1XBY3_9CELL</name>
<reference evidence="4" key="1">
    <citation type="journal article" date="2019" name="Int. J. Syst. Evol. Microbiol.">
        <title>The Global Catalogue of Microorganisms (GCM) 10K type strain sequencing project: providing services to taxonomists for standard genome sequencing and annotation.</title>
        <authorList>
            <consortium name="The Broad Institute Genomics Platform"/>
            <consortium name="The Broad Institute Genome Sequencing Center for Infectious Disease"/>
            <person name="Wu L."/>
            <person name="Ma J."/>
        </authorList>
    </citation>
    <scope>NUCLEOTIDE SEQUENCE [LARGE SCALE GENOMIC DNA]</scope>
    <source>
        <strain evidence="4">CCUG 47105</strain>
    </source>
</reference>
<keyword evidence="4" id="KW-1185">Reference proteome</keyword>
<organism evidence="3 4">
    <name type="scientific">Oerskovia paurometabola</name>
    <dbReference type="NCBI Taxonomy" id="162170"/>
    <lineage>
        <taxon>Bacteria</taxon>
        <taxon>Bacillati</taxon>
        <taxon>Actinomycetota</taxon>
        <taxon>Actinomycetes</taxon>
        <taxon>Micrococcales</taxon>
        <taxon>Cellulomonadaceae</taxon>
        <taxon>Oerskovia</taxon>
    </lineage>
</organism>
<protein>
    <submittedName>
        <fullName evidence="3">Carbohydrate-binding domain-containing protein</fullName>
    </submittedName>
</protein>
<comment type="caution">
    <text evidence="3">The sequence shown here is derived from an EMBL/GenBank/DDBJ whole genome shotgun (WGS) entry which is preliminary data.</text>
</comment>
<gene>
    <name evidence="3" type="ORF">ACFP71_10360</name>
</gene>
<feature type="region of interest" description="Disordered" evidence="1">
    <location>
        <begin position="60"/>
        <end position="79"/>
    </location>
</feature>
<feature type="region of interest" description="Disordered" evidence="1">
    <location>
        <begin position="657"/>
        <end position="717"/>
    </location>
</feature>
<feature type="compositionally biased region" description="Low complexity" evidence="1">
    <location>
        <begin position="420"/>
        <end position="433"/>
    </location>
</feature>
<evidence type="ECO:0000256" key="1">
    <source>
        <dbReference type="SAM" id="MobiDB-lite"/>
    </source>
</evidence>
<feature type="compositionally biased region" description="Gly residues" evidence="1">
    <location>
        <begin position="499"/>
        <end position="516"/>
    </location>
</feature>
<dbReference type="Pfam" id="PF14262">
    <property type="entry name" value="Cthe_2159"/>
    <property type="match status" value="1"/>
</dbReference>
<feature type="compositionally biased region" description="Low complexity" evidence="1">
    <location>
        <begin position="463"/>
        <end position="479"/>
    </location>
</feature>
<dbReference type="EMBL" id="JBHSTM010000005">
    <property type="protein sequence ID" value="MFC6425234.1"/>
    <property type="molecule type" value="Genomic_DNA"/>
</dbReference>